<dbReference type="Proteomes" id="UP000319663">
    <property type="component" value="Unassembled WGS sequence"/>
</dbReference>
<organism evidence="2 3">
    <name type="scientific">Monascus purpureus</name>
    <name type="common">Red mold</name>
    <name type="synonym">Monascus anka</name>
    <dbReference type="NCBI Taxonomy" id="5098"/>
    <lineage>
        <taxon>Eukaryota</taxon>
        <taxon>Fungi</taxon>
        <taxon>Dikarya</taxon>
        <taxon>Ascomycota</taxon>
        <taxon>Pezizomycotina</taxon>
        <taxon>Eurotiomycetes</taxon>
        <taxon>Eurotiomycetidae</taxon>
        <taxon>Eurotiales</taxon>
        <taxon>Aspergillaceae</taxon>
        <taxon>Monascus</taxon>
    </lineage>
</organism>
<feature type="region of interest" description="Disordered" evidence="1">
    <location>
        <begin position="552"/>
        <end position="577"/>
    </location>
</feature>
<protein>
    <recommendedName>
        <fullName evidence="4">Protein kinase domain-containing protein</fullName>
    </recommendedName>
</protein>
<feature type="region of interest" description="Disordered" evidence="1">
    <location>
        <begin position="138"/>
        <end position="194"/>
    </location>
</feature>
<gene>
    <name evidence="2" type="ORF">MPDQ_000780</name>
</gene>
<feature type="compositionally biased region" description="Basic and acidic residues" evidence="1">
    <location>
        <begin position="404"/>
        <end position="415"/>
    </location>
</feature>
<accession>A0A507QT31</accession>
<dbReference type="AlphaFoldDB" id="A0A507QT31"/>
<proteinExistence type="predicted"/>
<feature type="region of interest" description="Disordered" evidence="1">
    <location>
        <begin position="45"/>
        <end position="120"/>
    </location>
</feature>
<feature type="compositionally biased region" description="Basic residues" evidence="1">
    <location>
        <begin position="558"/>
        <end position="570"/>
    </location>
</feature>
<feature type="non-terminal residue" evidence="2">
    <location>
        <position position="1"/>
    </location>
</feature>
<feature type="region of interest" description="Disordered" evidence="1">
    <location>
        <begin position="351"/>
        <end position="449"/>
    </location>
</feature>
<feature type="compositionally biased region" description="Low complexity" evidence="1">
    <location>
        <begin position="138"/>
        <end position="147"/>
    </location>
</feature>
<evidence type="ECO:0000256" key="1">
    <source>
        <dbReference type="SAM" id="MobiDB-lite"/>
    </source>
</evidence>
<evidence type="ECO:0000313" key="2">
    <source>
        <dbReference type="EMBL" id="TQB70177.1"/>
    </source>
</evidence>
<name>A0A507QT31_MONPU</name>
<keyword evidence="3" id="KW-1185">Reference proteome</keyword>
<comment type="caution">
    <text evidence="2">The sequence shown here is derived from an EMBL/GenBank/DDBJ whole genome shotgun (WGS) entry which is preliminary data.</text>
</comment>
<dbReference type="EMBL" id="VIFY01000118">
    <property type="protein sequence ID" value="TQB70177.1"/>
    <property type="molecule type" value="Genomic_DNA"/>
</dbReference>
<feature type="compositionally biased region" description="Low complexity" evidence="1">
    <location>
        <begin position="172"/>
        <end position="192"/>
    </location>
</feature>
<evidence type="ECO:0000313" key="3">
    <source>
        <dbReference type="Proteomes" id="UP000319663"/>
    </source>
</evidence>
<evidence type="ECO:0008006" key="4">
    <source>
        <dbReference type="Google" id="ProtNLM"/>
    </source>
</evidence>
<feature type="compositionally biased region" description="Basic and acidic residues" evidence="1">
    <location>
        <begin position="86"/>
        <end position="102"/>
    </location>
</feature>
<feature type="compositionally biased region" description="Polar residues" evidence="1">
    <location>
        <begin position="105"/>
        <end position="120"/>
    </location>
</feature>
<reference evidence="2 3" key="1">
    <citation type="submission" date="2019-06" db="EMBL/GenBank/DDBJ databases">
        <title>Wine fermentation using esterase from Monascus purpureus.</title>
        <authorList>
            <person name="Geng C."/>
            <person name="Zhang Y."/>
        </authorList>
    </citation>
    <scope>NUCLEOTIDE SEQUENCE [LARGE SCALE GENOMIC DNA]</scope>
    <source>
        <strain evidence="2">HQ1</strain>
    </source>
</reference>
<feature type="compositionally biased region" description="Basic and acidic residues" evidence="1">
    <location>
        <begin position="380"/>
        <end position="391"/>
    </location>
</feature>
<dbReference type="STRING" id="5098.A0A507QT31"/>
<sequence>FRIFLGQFEALDTLLPPPKVNDIEAYQYGAPERWVLSTTVQETGSSRTVLPSGGRTMRRDKPASHPTPLKLNTLASAFIRPGNNKHNNDSFETDNHNPDIRESMLVSSPTSRPGSPASQTTAIRVGFSDSASRASFALSSSSSSSGGSNPGRKGKLHGLLSPITPRPALYAPSVVSSNSSNSSNSSYNPPSSTLTSARSQALVRTWQSHETNAHTADIFSLAAVILDILTHLCKRKISAFVHHRGCKNRKAGRGGGVADASFHLDRNAGQVTSWITLLDADARKRKDPVFQAVGMMLVVVRGMLEREPERRLTAMEVEKRFAEAVRSIPVQEVESGSGSGSEGLHCVLAVPERGLHTHGRRKEKDEEKDNGAGIGTAKSEPGRARHHERSDIITPTTVLTPPPGEKENEKEKKYPNNDTEPELETPQTQFISDSESEYEGEGSLPQQSYHDTYNHQYQHPLTPTTASFDFNFNFIHSKDDTYSDTDNSTNDDLVDWDELEGLDVDDNIDREISINNDLHKKVGTGTPTPAPELNWRDPDLITGKEIGIEVARSDSKSRSGHGHNHGHRNRTGYGSFKDPMMQYGIAVGEK</sequence>